<feature type="domain" description="Helicase ATP-binding" evidence="2">
    <location>
        <begin position="224"/>
        <end position="380"/>
    </location>
</feature>
<dbReference type="InterPro" id="IPR049730">
    <property type="entry name" value="SNF2/RAD54-like_C"/>
</dbReference>
<dbReference type="SMART" id="SM00487">
    <property type="entry name" value="DEXDc"/>
    <property type="match status" value="1"/>
</dbReference>
<dbReference type="PROSITE" id="PS51192">
    <property type="entry name" value="HELICASE_ATP_BIND_1"/>
    <property type="match status" value="1"/>
</dbReference>
<name>A0A6M3L3L4_9ZZZZ</name>
<keyword evidence="4" id="KW-0067">ATP-binding</keyword>
<reference evidence="4" key="1">
    <citation type="submission" date="2020-03" db="EMBL/GenBank/DDBJ databases">
        <title>The deep terrestrial virosphere.</title>
        <authorList>
            <person name="Holmfeldt K."/>
            <person name="Nilsson E."/>
            <person name="Simone D."/>
            <person name="Lopez-Fernandez M."/>
            <person name="Wu X."/>
            <person name="de Brujin I."/>
            <person name="Lundin D."/>
            <person name="Andersson A."/>
            <person name="Bertilsson S."/>
            <person name="Dopson M."/>
        </authorList>
    </citation>
    <scope>NUCLEOTIDE SEQUENCE</scope>
    <source>
        <strain evidence="4">MM415B02577</strain>
    </source>
</reference>
<dbReference type="SUPFAM" id="SSF52540">
    <property type="entry name" value="P-loop containing nucleoside triphosphate hydrolases"/>
    <property type="match status" value="2"/>
</dbReference>
<dbReference type="Pfam" id="PF00271">
    <property type="entry name" value="Helicase_C"/>
    <property type="match status" value="1"/>
</dbReference>
<gene>
    <name evidence="4" type="ORF">MM415B02577_0006</name>
</gene>
<dbReference type="Gene3D" id="3.40.50.300">
    <property type="entry name" value="P-loop containing nucleotide triphosphate hydrolases"/>
    <property type="match status" value="1"/>
</dbReference>
<keyword evidence="4" id="KW-0547">Nucleotide-binding</keyword>
<dbReference type="InterPro" id="IPR014001">
    <property type="entry name" value="Helicase_ATP-bd"/>
</dbReference>
<organism evidence="4">
    <name type="scientific">viral metagenome</name>
    <dbReference type="NCBI Taxonomy" id="1070528"/>
    <lineage>
        <taxon>unclassified sequences</taxon>
        <taxon>metagenomes</taxon>
        <taxon>organismal metagenomes</taxon>
    </lineage>
</organism>
<dbReference type="PROSITE" id="PS51194">
    <property type="entry name" value="HELICASE_CTER"/>
    <property type="match status" value="1"/>
</dbReference>
<evidence type="ECO:0000313" key="4">
    <source>
        <dbReference type="EMBL" id="QJA89287.1"/>
    </source>
</evidence>
<dbReference type="CDD" id="cd18793">
    <property type="entry name" value="SF2_C_SNF"/>
    <property type="match status" value="1"/>
</dbReference>
<feature type="domain" description="Helicase C-terminal" evidence="3">
    <location>
        <begin position="502"/>
        <end position="651"/>
    </location>
</feature>
<dbReference type="PANTHER" id="PTHR45766:SF6">
    <property type="entry name" value="SWI_SNF-RELATED MATRIX-ASSOCIATED ACTIN-DEPENDENT REGULATOR OF CHROMATIN SUBFAMILY A-LIKE PROTEIN 1"/>
    <property type="match status" value="1"/>
</dbReference>
<evidence type="ECO:0000259" key="3">
    <source>
        <dbReference type="PROSITE" id="PS51194"/>
    </source>
</evidence>
<evidence type="ECO:0000259" key="2">
    <source>
        <dbReference type="PROSITE" id="PS51192"/>
    </source>
</evidence>
<protein>
    <submittedName>
        <fullName evidence="4">Putative helicase</fullName>
    </submittedName>
</protein>
<dbReference type="InterPro" id="IPR000330">
    <property type="entry name" value="SNF2_N"/>
</dbReference>
<dbReference type="GO" id="GO:0031297">
    <property type="term" value="P:replication fork processing"/>
    <property type="evidence" value="ECO:0007669"/>
    <property type="project" value="TreeGrafter"/>
</dbReference>
<accession>A0A6M3L3L4</accession>
<dbReference type="InterPro" id="IPR027417">
    <property type="entry name" value="P-loop_NTPase"/>
</dbReference>
<dbReference type="GO" id="GO:0043596">
    <property type="term" value="C:nuclear replication fork"/>
    <property type="evidence" value="ECO:0007669"/>
    <property type="project" value="TreeGrafter"/>
</dbReference>
<dbReference type="EMBL" id="MT142836">
    <property type="protein sequence ID" value="QJA89287.1"/>
    <property type="molecule type" value="Genomic_DNA"/>
</dbReference>
<sequence>MKRKRGASIEQLIATDNEWAAGALIALYSSQTLDEQIDKGTKYQNAVGFNGYDAPLLSSIAQKYISNRELTINQLAVIKRLLPKYHNQLSSAFVFPRPVAIKSTMIRKKIDMKWAGIGSGVFAGKLEIKFAFTTDEEGRDKFFKCLALVRGLPEGRAYYYSSERIWRTSLSVKTVEELKAADFQLEDRLYEWHQKMTAIKMVRRSLDIKGLKLPLYPFQKEAVGFIISRGGKALVGDDPGLGKTATALAWLHHTEAYPAIAVVPSTVKYNWQNEVRKWLPDTITTKILFGKKSVELGHTLPDITIINYDILKGWLPTLIEAKVTSLLLDEIHYIKNRKTQRTKATLELSKAVKNVVCLSGTPIINRPEEFFNTLNILDPENFPNLWSYAHKFCAPKHTRFGWSFTGSARTKELYSLVTRTVMLRRKKEDVLKDLPPKIRVVLPVEIDNRAEYIKAEEDFIEWVRVNFGEVKADRAANAEALARIEYLKQLTIAGKMDAVIKWVDDFLGTRQKLVIFGTHHWTIDTLMGRFRGSAVKIDGRDSSAAREMAVRSFQENPDIRLLVGNVKAAGVGITLTAASNTCFCELGWNPGELEQAEDRVHRIGQDADSVTAHYLLAKDTIEEEIAALIDEKRKVLSEVLDGKETEKSNILTELLAKIMKGRKANGKVL</sequence>
<dbReference type="InterPro" id="IPR038718">
    <property type="entry name" value="SNF2-like_sf"/>
</dbReference>
<dbReference type="SMART" id="SM00490">
    <property type="entry name" value="HELICc"/>
    <property type="match status" value="1"/>
</dbReference>
<dbReference type="GO" id="GO:0004386">
    <property type="term" value="F:helicase activity"/>
    <property type="evidence" value="ECO:0007669"/>
    <property type="project" value="UniProtKB-KW"/>
</dbReference>
<proteinExistence type="predicted"/>
<dbReference type="InterPro" id="IPR001650">
    <property type="entry name" value="Helicase_C-like"/>
</dbReference>
<dbReference type="GO" id="GO:0006281">
    <property type="term" value="P:DNA repair"/>
    <property type="evidence" value="ECO:0007669"/>
    <property type="project" value="TreeGrafter"/>
</dbReference>
<dbReference type="Gene3D" id="3.40.50.10810">
    <property type="entry name" value="Tandem AAA-ATPase domain"/>
    <property type="match status" value="1"/>
</dbReference>
<keyword evidence="4" id="KW-0347">Helicase</keyword>
<dbReference type="GO" id="GO:0005524">
    <property type="term" value="F:ATP binding"/>
    <property type="evidence" value="ECO:0007669"/>
    <property type="project" value="InterPro"/>
</dbReference>
<evidence type="ECO:0000256" key="1">
    <source>
        <dbReference type="ARBA" id="ARBA00022801"/>
    </source>
</evidence>
<keyword evidence="1" id="KW-0378">Hydrolase</keyword>
<dbReference type="GO" id="GO:0016787">
    <property type="term" value="F:hydrolase activity"/>
    <property type="evidence" value="ECO:0007669"/>
    <property type="project" value="UniProtKB-KW"/>
</dbReference>
<dbReference type="PANTHER" id="PTHR45766">
    <property type="entry name" value="DNA ANNEALING HELICASE AND ENDONUCLEASE ZRANB3 FAMILY MEMBER"/>
    <property type="match status" value="1"/>
</dbReference>
<dbReference type="AlphaFoldDB" id="A0A6M3L3L4"/>
<dbReference type="Pfam" id="PF00176">
    <property type="entry name" value="SNF2-rel_dom"/>
    <property type="match status" value="1"/>
</dbReference>